<reference evidence="4 5" key="1">
    <citation type="journal article" date="2015" name="Nature">
        <title>rRNA introns, odd ribosomes, and small enigmatic genomes across a large radiation of phyla.</title>
        <authorList>
            <person name="Brown C.T."/>
            <person name="Hug L.A."/>
            <person name="Thomas B.C."/>
            <person name="Sharon I."/>
            <person name="Castelle C.J."/>
            <person name="Singh A."/>
            <person name="Wilkins M.J."/>
            <person name="Williams K.H."/>
            <person name="Banfield J.F."/>
        </authorList>
    </citation>
    <scope>NUCLEOTIDE SEQUENCE [LARGE SCALE GENOMIC DNA]</scope>
</reference>
<name>A0A0G1WLJ7_9BACT</name>
<dbReference type="Gene3D" id="3.30.70.60">
    <property type="match status" value="1"/>
</dbReference>
<evidence type="ECO:0000256" key="2">
    <source>
        <dbReference type="ARBA" id="ARBA00035294"/>
    </source>
</evidence>
<protein>
    <recommendedName>
        <fullName evidence="2">Small ribosomal subunit protein bS6</fullName>
    </recommendedName>
    <alternativeName>
        <fullName evidence="3">30S ribosomal protein S6</fullName>
    </alternativeName>
</protein>
<organism evidence="4 5">
    <name type="scientific">Candidatus Jorgensenbacteria bacterium GW2011_GWA1_48_11</name>
    <dbReference type="NCBI Taxonomy" id="1618660"/>
    <lineage>
        <taxon>Bacteria</taxon>
        <taxon>Candidatus Joergenseniibacteriota</taxon>
    </lineage>
</organism>
<dbReference type="CDD" id="cd00473">
    <property type="entry name" value="bS6"/>
    <property type="match status" value="1"/>
</dbReference>
<dbReference type="GO" id="GO:0019843">
    <property type="term" value="F:rRNA binding"/>
    <property type="evidence" value="ECO:0007669"/>
    <property type="project" value="InterPro"/>
</dbReference>
<dbReference type="SUPFAM" id="SSF54995">
    <property type="entry name" value="Ribosomal protein S6"/>
    <property type="match status" value="1"/>
</dbReference>
<dbReference type="AlphaFoldDB" id="A0A0G1WLJ7"/>
<gene>
    <name evidence="4" type="ORF">UY23_C0003G0041</name>
</gene>
<proteinExistence type="inferred from homology"/>
<dbReference type="InterPro" id="IPR014717">
    <property type="entry name" value="Transl_elong_EF1B/ribsomal_bS6"/>
</dbReference>
<dbReference type="GO" id="GO:0006412">
    <property type="term" value="P:translation"/>
    <property type="evidence" value="ECO:0007669"/>
    <property type="project" value="InterPro"/>
</dbReference>
<dbReference type="Proteomes" id="UP000034956">
    <property type="component" value="Unassembled WGS sequence"/>
</dbReference>
<dbReference type="InterPro" id="IPR020814">
    <property type="entry name" value="Ribosomal_S6_plastid/chlpt"/>
</dbReference>
<dbReference type="Pfam" id="PF01250">
    <property type="entry name" value="Ribosomal_S6"/>
    <property type="match status" value="1"/>
</dbReference>
<dbReference type="GO" id="GO:0003735">
    <property type="term" value="F:structural constituent of ribosome"/>
    <property type="evidence" value="ECO:0007669"/>
    <property type="project" value="InterPro"/>
</dbReference>
<evidence type="ECO:0000256" key="3">
    <source>
        <dbReference type="ARBA" id="ARBA00035520"/>
    </source>
</evidence>
<dbReference type="InterPro" id="IPR035980">
    <property type="entry name" value="Ribosomal_bS6_sf"/>
</dbReference>
<dbReference type="GO" id="GO:0005840">
    <property type="term" value="C:ribosome"/>
    <property type="evidence" value="ECO:0007669"/>
    <property type="project" value="InterPro"/>
</dbReference>
<comment type="similarity">
    <text evidence="1">Belongs to the bacterial ribosomal protein bS6 family.</text>
</comment>
<dbReference type="InterPro" id="IPR000529">
    <property type="entry name" value="Ribosomal_bS6"/>
</dbReference>
<evidence type="ECO:0000313" key="4">
    <source>
        <dbReference type="EMBL" id="KKU91203.1"/>
    </source>
</evidence>
<evidence type="ECO:0000313" key="5">
    <source>
        <dbReference type="Proteomes" id="UP000034956"/>
    </source>
</evidence>
<accession>A0A0G1WLJ7</accession>
<dbReference type="EMBL" id="LCPF01000003">
    <property type="protein sequence ID" value="KKU91203.1"/>
    <property type="molecule type" value="Genomic_DNA"/>
</dbReference>
<evidence type="ECO:0000256" key="1">
    <source>
        <dbReference type="ARBA" id="ARBA00009512"/>
    </source>
</evidence>
<comment type="caution">
    <text evidence="4">The sequence shown here is derived from an EMBL/GenBank/DDBJ whole genome shotgun (WGS) entry which is preliminary data.</text>
</comment>
<sequence length="144" mass="16105">MNDTNNPERVGYNITFITEVEDSTALKKLLEKNGASVSNERPLQKIRLAYPIKKADFGFIGLLGFSLTPEAVPALEAALRLEAGLLRYSLTRVIIKASKKAEAAANYRAREEKRKPVFTKEPAKDFEPALTNEALEKKIEEILQ</sequence>